<dbReference type="AlphaFoldDB" id="A0AAE0JH28"/>
<evidence type="ECO:0000313" key="2">
    <source>
        <dbReference type="EMBL" id="KAK3347763.1"/>
    </source>
</evidence>
<feature type="region of interest" description="Disordered" evidence="1">
    <location>
        <begin position="219"/>
        <end position="240"/>
    </location>
</feature>
<dbReference type="EMBL" id="JAUEPP010000003">
    <property type="protein sequence ID" value="KAK3347763.1"/>
    <property type="molecule type" value="Genomic_DNA"/>
</dbReference>
<dbReference type="RefSeq" id="XP_062682845.1">
    <property type="nucleotide sequence ID" value="XM_062821138.1"/>
</dbReference>
<dbReference type="GeneID" id="87858292"/>
<gene>
    <name evidence="2" type="ORF">B0H65DRAFT_155223</name>
</gene>
<evidence type="ECO:0000313" key="3">
    <source>
        <dbReference type="Proteomes" id="UP001278500"/>
    </source>
</evidence>
<keyword evidence="3" id="KW-1185">Reference proteome</keyword>
<organism evidence="2 3">
    <name type="scientific">Neurospora tetraspora</name>
    <dbReference type="NCBI Taxonomy" id="94610"/>
    <lineage>
        <taxon>Eukaryota</taxon>
        <taxon>Fungi</taxon>
        <taxon>Dikarya</taxon>
        <taxon>Ascomycota</taxon>
        <taxon>Pezizomycotina</taxon>
        <taxon>Sordariomycetes</taxon>
        <taxon>Sordariomycetidae</taxon>
        <taxon>Sordariales</taxon>
        <taxon>Sordariaceae</taxon>
        <taxon>Neurospora</taxon>
    </lineage>
</organism>
<comment type="caution">
    <text evidence="2">The sequence shown here is derived from an EMBL/GenBank/DDBJ whole genome shotgun (WGS) entry which is preliminary data.</text>
</comment>
<reference evidence="2" key="1">
    <citation type="journal article" date="2023" name="Mol. Phylogenet. Evol.">
        <title>Genome-scale phylogeny and comparative genomics of the fungal order Sordariales.</title>
        <authorList>
            <person name="Hensen N."/>
            <person name="Bonometti L."/>
            <person name="Westerberg I."/>
            <person name="Brannstrom I.O."/>
            <person name="Guillou S."/>
            <person name="Cros-Aarteil S."/>
            <person name="Calhoun S."/>
            <person name="Haridas S."/>
            <person name="Kuo A."/>
            <person name="Mondo S."/>
            <person name="Pangilinan J."/>
            <person name="Riley R."/>
            <person name="LaButti K."/>
            <person name="Andreopoulos B."/>
            <person name="Lipzen A."/>
            <person name="Chen C."/>
            <person name="Yan M."/>
            <person name="Daum C."/>
            <person name="Ng V."/>
            <person name="Clum A."/>
            <person name="Steindorff A."/>
            <person name="Ohm R.A."/>
            <person name="Martin F."/>
            <person name="Silar P."/>
            <person name="Natvig D.O."/>
            <person name="Lalanne C."/>
            <person name="Gautier V."/>
            <person name="Ament-Velasquez S.L."/>
            <person name="Kruys A."/>
            <person name="Hutchinson M.I."/>
            <person name="Powell A.J."/>
            <person name="Barry K."/>
            <person name="Miller A.N."/>
            <person name="Grigoriev I.V."/>
            <person name="Debuchy R."/>
            <person name="Gladieux P."/>
            <person name="Hiltunen Thoren M."/>
            <person name="Johannesson H."/>
        </authorList>
    </citation>
    <scope>NUCLEOTIDE SEQUENCE</scope>
    <source>
        <strain evidence="2">CBS 560.94</strain>
    </source>
</reference>
<protein>
    <submittedName>
        <fullName evidence="2">Uncharacterized protein</fullName>
    </submittedName>
</protein>
<feature type="region of interest" description="Disordered" evidence="1">
    <location>
        <begin position="172"/>
        <end position="200"/>
    </location>
</feature>
<dbReference type="Proteomes" id="UP001278500">
    <property type="component" value="Unassembled WGS sequence"/>
</dbReference>
<proteinExistence type="predicted"/>
<evidence type="ECO:0000256" key="1">
    <source>
        <dbReference type="SAM" id="MobiDB-lite"/>
    </source>
</evidence>
<sequence length="240" mass="26911">MSTPSPTGCTHHQDAWIRLFSFRDMNIKLRLFLFSSSCSFVHPRQDNPSFFLQSSYPSYSSWRAGQASMSVAMSEPMDAVPIPEPDIPPVSISHGTIQSLHPQAPTTNNLRIPPPEQTSQGATVARTLRSTTIRPTPFKLPPLPTYNCSMGPNPTESVAGGPPFWDVADMPSEWHPPPPRDRRPFPRAPNFLDQEDATGHGIRGQVCGRWLRDWDKLNHNHRSRSDNERHLRQKAMSIGG</sequence>
<feature type="compositionally biased region" description="Basic and acidic residues" evidence="1">
    <location>
        <begin position="219"/>
        <end position="230"/>
    </location>
</feature>
<accession>A0AAE0JH28</accession>
<reference evidence="2" key="2">
    <citation type="submission" date="2023-06" db="EMBL/GenBank/DDBJ databases">
        <authorList>
            <consortium name="Lawrence Berkeley National Laboratory"/>
            <person name="Haridas S."/>
            <person name="Hensen N."/>
            <person name="Bonometti L."/>
            <person name="Westerberg I."/>
            <person name="Brannstrom I.O."/>
            <person name="Guillou S."/>
            <person name="Cros-Aarteil S."/>
            <person name="Calhoun S."/>
            <person name="Kuo A."/>
            <person name="Mondo S."/>
            <person name="Pangilinan J."/>
            <person name="Riley R."/>
            <person name="Labutti K."/>
            <person name="Andreopoulos B."/>
            <person name="Lipzen A."/>
            <person name="Chen C."/>
            <person name="Yanf M."/>
            <person name="Daum C."/>
            <person name="Ng V."/>
            <person name="Clum A."/>
            <person name="Steindorff A."/>
            <person name="Ohm R."/>
            <person name="Martin F."/>
            <person name="Silar P."/>
            <person name="Natvig D."/>
            <person name="Lalanne C."/>
            <person name="Gautier V."/>
            <person name="Ament-Velasquez S.L."/>
            <person name="Kruys A."/>
            <person name="Hutchinson M.I."/>
            <person name="Powell A.J."/>
            <person name="Barry K."/>
            <person name="Miller A.N."/>
            <person name="Grigoriev I.V."/>
            <person name="Debuchy R."/>
            <person name="Gladieux P."/>
            <person name="Thoren M.H."/>
            <person name="Johannesson H."/>
        </authorList>
    </citation>
    <scope>NUCLEOTIDE SEQUENCE</scope>
    <source>
        <strain evidence="2">CBS 560.94</strain>
    </source>
</reference>
<name>A0AAE0JH28_9PEZI</name>